<reference evidence="3 4" key="1">
    <citation type="submission" date="2023-09" db="EMBL/GenBank/DDBJ databases">
        <authorList>
            <person name="Rey-Velasco X."/>
        </authorList>
    </citation>
    <scope>NUCLEOTIDE SEQUENCE [LARGE SCALE GENOMIC DNA]</scope>
    <source>
        <strain evidence="3 4">F158</strain>
    </source>
</reference>
<feature type="domain" description="HTH merR-type" evidence="2">
    <location>
        <begin position="12"/>
        <end position="79"/>
    </location>
</feature>
<sequence>MSAKSPDAFRNISEVAEWLGVASHVMRYWESQFTQIRPTKRAGGRRYYRRSDMELLDGIRQLLYEEGMTVKAVQRLLKEEGVKAVSARSRPIEAPSLGKSGRTSRKSTAAQVPANDPGPAASPEAATIRTSEDAEARPIPVMDQALPDPDAEPDDIAEPQELADLEALDAPPPEPARDEADGDEGTKATTETDIPSAWVAERAEPPSSDAPGDGPLFASRGETPPDDAGADHGPVVAPLPARDMTLAEGLRHLEPGRIPPDRLLPICDRLLGLRERMG</sequence>
<feature type="region of interest" description="Disordered" evidence="1">
    <location>
        <begin position="84"/>
        <end position="241"/>
    </location>
</feature>
<feature type="compositionally biased region" description="Acidic residues" evidence="1">
    <location>
        <begin position="149"/>
        <end position="167"/>
    </location>
</feature>
<evidence type="ECO:0000256" key="1">
    <source>
        <dbReference type="SAM" id="MobiDB-lite"/>
    </source>
</evidence>
<dbReference type="SUPFAM" id="SSF46955">
    <property type="entry name" value="Putative DNA-binding domain"/>
    <property type="match status" value="1"/>
</dbReference>
<gene>
    <name evidence="3" type="ORF">RM543_13835</name>
</gene>
<keyword evidence="4" id="KW-1185">Reference proteome</keyword>
<accession>A0ABU3DJ73</accession>
<dbReference type="InterPro" id="IPR000551">
    <property type="entry name" value="MerR-type_HTH_dom"/>
</dbReference>
<evidence type="ECO:0000313" key="3">
    <source>
        <dbReference type="EMBL" id="MDT0683768.1"/>
    </source>
</evidence>
<proteinExistence type="predicted"/>
<dbReference type="Gene3D" id="1.10.1660.10">
    <property type="match status" value="1"/>
</dbReference>
<dbReference type="SMART" id="SM00422">
    <property type="entry name" value="HTH_MERR"/>
    <property type="match status" value="1"/>
</dbReference>
<name>A0ABU3DJ73_9RHOB</name>
<dbReference type="RefSeq" id="WP_311692621.1">
    <property type="nucleotide sequence ID" value="NZ_JAVRHL010000003.1"/>
</dbReference>
<evidence type="ECO:0000259" key="2">
    <source>
        <dbReference type="PROSITE" id="PS50937"/>
    </source>
</evidence>
<dbReference type="Proteomes" id="UP001265259">
    <property type="component" value="Unassembled WGS sequence"/>
</dbReference>
<dbReference type="Pfam" id="PF13411">
    <property type="entry name" value="MerR_1"/>
    <property type="match status" value="1"/>
</dbReference>
<organism evidence="3 4">
    <name type="scientific">Tropicimonas omnivorans</name>
    <dbReference type="NCBI Taxonomy" id="3075590"/>
    <lineage>
        <taxon>Bacteria</taxon>
        <taxon>Pseudomonadati</taxon>
        <taxon>Pseudomonadota</taxon>
        <taxon>Alphaproteobacteria</taxon>
        <taxon>Rhodobacterales</taxon>
        <taxon>Roseobacteraceae</taxon>
        <taxon>Tropicimonas</taxon>
    </lineage>
</organism>
<protein>
    <submittedName>
        <fullName evidence="3">MerR family transcriptional regulator</fullName>
    </submittedName>
</protein>
<evidence type="ECO:0000313" key="4">
    <source>
        <dbReference type="Proteomes" id="UP001265259"/>
    </source>
</evidence>
<dbReference type="PROSITE" id="PS50937">
    <property type="entry name" value="HTH_MERR_2"/>
    <property type="match status" value="1"/>
</dbReference>
<dbReference type="InterPro" id="IPR009061">
    <property type="entry name" value="DNA-bd_dom_put_sf"/>
</dbReference>
<dbReference type="EMBL" id="JAVRHL010000003">
    <property type="protein sequence ID" value="MDT0683768.1"/>
    <property type="molecule type" value="Genomic_DNA"/>
</dbReference>
<comment type="caution">
    <text evidence="3">The sequence shown here is derived from an EMBL/GenBank/DDBJ whole genome shotgun (WGS) entry which is preliminary data.</text>
</comment>